<dbReference type="AlphaFoldDB" id="A0A1J4K6C7"/>
<sequence>MNVTISSLILTKLVSSPFLNPASRISITNISTIQSHFRNFGNSYLQKTTGTSSLLFCKTYFQNFLAPPISIIKAKLYYLTFYSTQDLSSENSVFIKNCKFSYCKTCEYGGALYIDNQDVEVSLYENEITECYSSKHGGGLHITAMSFDSRNNVYDKCYTGESCSYQTLFVDVTSNLIMDKDLIFANGDTFSSKSYCTVGLRFGNQQLNLLNFSTNQNILWGSAFSIYHDPYSSLEIDQCTFHNNSQYMSDVFYFIGVGNLCEISDCNIVYNRCSEFGTLIVALANAYVHFRNCAILRNTFGQLASSDSINVVLFELCICDFEILISESVHQIDSTFQYGEFNSVKIGEY</sequence>
<name>A0A1J4K6C7_9EUKA</name>
<gene>
    <name evidence="1" type="ORF">TRFO_25546</name>
</gene>
<evidence type="ECO:0000313" key="1">
    <source>
        <dbReference type="EMBL" id="OHT06432.1"/>
    </source>
</evidence>
<reference evidence="1" key="1">
    <citation type="submission" date="2016-10" db="EMBL/GenBank/DDBJ databases">
        <authorList>
            <person name="Benchimol M."/>
            <person name="Almeida L.G."/>
            <person name="Vasconcelos A.T."/>
            <person name="Perreira-Neves A."/>
            <person name="Rosa I.A."/>
            <person name="Tasca T."/>
            <person name="Bogo M.R."/>
            <person name="de Souza W."/>
        </authorList>
    </citation>
    <scope>NUCLEOTIDE SEQUENCE [LARGE SCALE GENOMIC DNA]</scope>
    <source>
        <strain evidence="1">K</strain>
    </source>
</reference>
<protein>
    <recommendedName>
        <fullName evidence="3">Right handed beta helix domain-containing protein</fullName>
    </recommendedName>
</protein>
<accession>A0A1J4K6C7</accession>
<dbReference type="VEuPathDB" id="TrichDB:TRFO_25546"/>
<dbReference type="OrthoDB" id="10676700at2759"/>
<keyword evidence="2" id="KW-1185">Reference proteome</keyword>
<evidence type="ECO:0000313" key="2">
    <source>
        <dbReference type="Proteomes" id="UP000179807"/>
    </source>
</evidence>
<dbReference type="GeneID" id="94839128"/>
<evidence type="ECO:0008006" key="3">
    <source>
        <dbReference type="Google" id="ProtNLM"/>
    </source>
</evidence>
<dbReference type="RefSeq" id="XP_068359568.1">
    <property type="nucleotide sequence ID" value="XM_068504424.1"/>
</dbReference>
<dbReference type="EMBL" id="MLAK01000726">
    <property type="protein sequence ID" value="OHT06432.1"/>
    <property type="molecule type" value="Genomic_DNA"/>
</dbReference>
<comment type="caution">
    <text evidence="1">The sequence shown here is derived from an EMBL/GenBank/DDBJ whole genome shotgun (WGS) entry which is preliminary data.</text>
</comment>
<proteinExistence type="predicted"/>
<dbReference type="Proteomes" id="UP000179807">
    <property type="component" value="Unassembled WGS sequence"/>
</dbReference>
<organism evidence="1 2">
    <name type="scientific">Tritrichomonas foetus</name>
    <dbReference type="NCBI Taxonomy" id="1144522"/>
    <lineage>
        <taxon>Eukaryota</taxon>
        <taxon>Metamonada</taxon>
        <taxon>Parabasalia</taxon>
        <taxon>Tritrichomonadida</taxon>
        <taxon>Tritrichomonadidae</taxon>
        <taxon>Tritrichomonas</taxon>
    </lineage>
</organism>